<feature type="region of interest" description="Disordered" evidence="1">
    <location>
        <begin position="43"/>
        <end position="63"/>
    </location>
</feature>
<sequence>MEMWLSAAGEHGVSAVIAFYLLHRVEKKLDILIYTIQAKPGSLTSAIPSIPEEKGEPSHQSFQ</sequence>
<reference evidence="2 3" key="1">
    <citation type="submission" date="2018-10" db="EMBL/GenBank/DDBJ databases">
        <title>Draft genome sequence of Bacillus salarius IM0101, isolated from a hypersaline soil in Inner Mongolia, China.</title>
        <authorList>
            <person name="Yamprayoonswat W."/>
            <person name="Boonvisut S."/>
            <person name="Jumpathong W."/>
            <person name="Sittihan S."/>
            <person name="Ruangsuj P."/>
            <person name="Wanthongcharoen S."/>
            <person name="Thongpramul N."/>
            <person name="Pimmason S."/>
            <person name="Yu B."/>
            <person name="Yasawong M."/>
        </authorList>
    </citation>
    <scope>NUCLEOTIDE SEQUENCE [LARGE SCALE GENOMIC DNA]</scope>
    <source>
        <strain evidence="2 3">IM0101</strain>
    </source>
</reference>
<name>A0A3R9WSM9_9BACI</name>
<dbReference type="AlphaFoldDB" id="A0A3R9WSM9"/>
<dbReference type="Proteomes" id="UP000275076">
    <property type="component" value="Unassembled WGS sequence"/>
</dbReference>
<comment type="caution">
    <text evidence="2">The sequence shown here is derived from an EMBL/GenBank/DDBJ whole genome shotgun (WGS) entry which is preliminary data.</text>
</comment>
<dbReference type="EMBL" id="RBVX01000013">
    <property type="protein sequence ID" value="RSL32714.1"/>
    <property type="molecule type" value="Genomic_DNA"/>
</dbReference>
<evidence type="ECO:0000313" key="2">
    <source>
        <dbReference type="EMBL" id="RSL32714.1"/>
    </source>
</evidence>
<keyword evidence="3" id="KW-1185">Reference proteome</keyword>
<evidence type="ECO:0000313" key="3">
    <source>
        <dbReference type="Proteomes" id="UP000275076"/>
    </source>
</evidence>
<protein>
    <submittedName>
        <fullName evidence="2">YvrJ family protein</fullName>
    </submittedName>
</protein>
<dbReference type="RefSeq" id="WP_125556634.1">
    <property type="nucleotide sequence ID" value="NZ_RBVX01000013.1"/>
</dbReference>
<organism evidence="2 3">
    <name type="scientific">Salibacterium salarium</name>
    <dbReference type="NCBI Taxonomy" id="284579"/>
    <lineage>
        <taxon>Bacteria</taxon>
        <taxon>Bacillati</taxon>
        <taxon>Bacillota</taxon>
        <taxon>Bacilli</taxon>
        <taxon>Bacillales</taxon>
        <taxon>Bacillaceae</taxon>
    </lineage>
</organism>
<proteinExistence type="predicted"/>
<accession>A0A3R9WSM9</accession>
<evidence type="ECO:0000256" key="1">
    <source>
        <dbReference type="SAM" id="MobiDB-lite"/>
    </source>
</evidence>
<dbReference type="OrthoDB" id="2662123at2"/>
<gene>
    <name evidence="2" type="ORF">D7Z54_14800</name>
</gene>